<evidence type="ECO:0000256" key="1">
    <source>
        <dbReference type="SAM" id="SignalP"/>
    </source>
</evidence>
<feature type="signal peptide" evidence="1">
    <location>
        <begin position="1"/>
        <end position="21"/>
    </location>
</feature>
<sequence>MYKKLKLLLLTLISIMMLVGCQQTQTENKIETKTDMQSKDRINISYEKLSEKENSLLNVTGNNVVRYNIKNLPKDKKYKIELFYEEYKKGEKIREDSITGICNDDKSPKIESEFLTLNYQEDKIRFVFGENEGYASGVYEIKDKFEYSAQTYLCNDIDLELGKETYIYQASKGKIQGNQNYFDHIKLGEPIDKKSFDKIVKDSEGEVLVKLVYEEIK</sequence>
<dbReference type="PROSITE" id="PS51257">
    <property type="entry name" value="PROKAR_LIPOPROTEIN"/>
    <property type="match status" value="1"/>
</dbReference>
<keyword evidence="3" id="KW-1185">Reference proteome</keyword>
<reference evidence="2 3" key="1">
    <citation type="submission" date="2023-05" db="EMBL/GenBank/DDBJ databases">
        <title>Rombocin, a short stable natural nisin variant, displays selective antimicrobial activity against Listeria monocytogenes and employs dual mode of action to kill target bacterial strains.</title>
        <authorList>
            <person name="Wambui J."/>
            <person name="Stephan R."/>
            <person name="Kuipers O.P."/>
        </authorList>
    </citation>
    <scope>NUCLEOTIDE SEQUENCE [LARGE SCALE GENOMIC DNA]</scope>
    <source>
        <strain evidence="2 3">RC002</strain>
    </source>
</reference>
<evidence type="ECO:0000313" key="3">
    <source>
        <dbReference type="Proteomes" id="UP001301012"/>
    </source>
</evidence>
<protein>
    <recommendedName>
        <fullName evidence="4">Lipoprotein</fullName>
    </recommendedName>
</protein>
<organism evidence="2 3">
    <name type="scientific">Romboutsia sedimentorum</name>
    <dbReference type="NCBI Taxonomy" id="1368474"/>
    <lineage>
        <taxon>Bacteria</taxon>
        <taxon>Bacillati</taxon>
        <taxon>Bacillota</taxon>
        <taxon>Clostridia</taxon>
        <taxon>Peptostreptococcales</taxon>
        <taxon>Peptostreptococcaceae</taxon>
        <taxon>Romboutsia</taxon>
    </lineage>
</organism>
<dbReference type="RefSeq" id="WP_284132235.1">
    <property type="nucleotide sequence ID" value="NZ_JASKYM010000002.1"/>
</dbReference>
<keyword evidence="1" id="KW-0732">Signal</keyword>
<dbReference type="Proteomes" id="UP001301012">
    <property type="component" value="Unassembled WGS sequence"/>
</dbReference>
<evidence type="ECO:0008006" key="4">
    <source>
        <dbReference type="Google" id="ProtNLM"/>
    </source>
</evidence>
<feature type="chain" id="PRO_5046272560" description="Lipoprotein" evidence="1">
    <location>
        <begin position="22"/>
        <end position="217"/>
    </location>
</feature>
<comment type="caution">
    <text evidence="2">The sequence shown here is derived from an EMBL/GenBank/DDBJ whole genome shotgun (WGS) entry which is preliminary data.</text>
</comment>
<evidence type="ECO:0000313" key="2">
    <source>
        <dbReference type="EMBL" id="MDK2563286.1"/>
    </source>
</evidence>
<dbReference type="EMBL" id="JASKYM010000002">
    <property type="protein sequence ID" value="MDK2563286.1"/>
    <property type="molecule type" value="Genomic_DNA"/>
</dbReference>
<accession>A0ABT7EBH7</accession>
<name>A0ABT7EBH7_9FIRM</name>
<gene>
    <name evidence="2" type="ORF">QOZ84_06975</name>
</gene>
<proteinExistence type="predicted"/>